<dbReference type="Pfam" id="PF00248">
    <property type="entry name" value="Aldo_ket_red"/>
    <property type="match status" value="1"/>
</dbReference>
<evidence type="ECO:0000256" key="1">
    <source>
        <dbReference type="ARBA" id="ARBA00023002"/>
    </source>
</evidence>
<dbReference type="Proteomes" id="UP000032232">
    <property type="component" value="Unassembled WGS sequence"/>
</dbReference>
<organism evidence="3 4">
    <name type="scientific">Jannaschia aquimarina</name>
    <dbReference type="NCBI Taxonomy" id="935700"/>
    <lineage>
        <taxon>Bacteria</taxon>
        <taxon>Pseudomonadati</taxon>
        <taxon>Pseudomonadota</taxon>
        <taxon>Alphaproteobacteria</taxon>
        <taxon>Rhodobacterales</taxon>
        <taxon>Roseobacteraceae</taxon>
        <taxon>Jannaschia</taxon>
    </lineage>
</organism>
<dbReference type="OrthoDB" id="9803483at2"/>
<name>A0A0D1CQ28_9RHOB</name>
<evidence type="ECO:0000313" key="4">
    <source>
        <dbReference type="Proteomes" id="UP000032232"/>
    </source>
</evidence>
<dbReference type="GO" id="GO:0005737">
    <property type="term" value="C:cytoplasm"/>
    <property type="evidence" value="ECO:0007669"/>
    <property type="project" value="TreeGrafter"/>
</dbReference>
<comment type="caution">
    <text evidence="3">The sequence shown here is derived from an EMBL/GenBank/DDBJ whole genome shotgun (WGS) entry which is preliminary data.</text>
</comment>
<keyword evidence="1 3" id="KW-0560">Oxidoreductase</keyword>
<dbReference type="EC" id="1.-.-.-" evidence="3"/>
<gene>
    <name evidence="3" type="primary">ydbC</name>
    <name evidence="3" type="ORF">jaqu_13330</name>
</gene>
<dbReference type="InterPro" id="IPR036812">
    <property type="entry name" value="NAD(P)_OxRdtase_dom_sf"/>
</dbReference>
<dbReference type="PATRIC" id="fig|935700.4.peg.1388"/>
<sequence length="258" mass="27950">MTTFIFMDGRTIDRIGMGVMRLTGQPGNFGPYPEWDAGIALLREAANAGVRLFDSARAYGPRHADRLLGDALGEDPRVMLATKGGIDKLSPTDLQRDASPAVLDRQIADATEDLRRVPDLFQLHWVDPEVPLETSVEALARAQSDGRIRRIGLSNVSLDELERASRIAPISSVQNRLNLEDAEHREMVAETAARGIAFLPYGPLGAAPMKPGAKLEPGEALGWLVRLAPNVIPIPGTTQAAHMHANIEAMRAAALERA</sequence>
<proteinExistence type="predicted"/>
<dbReference type="STRING" id="935700.jaqu_13330"/>
<evidence type="ECO:0000313" key="3">
    <source>
        <dbReference type="EMBL" id="KIT16837.1"/>
    </source>
</evidence>
<dbReference type="SUPFAM" id="SSF51430">
    <property type="entry name" value="NAD(P)-linked oxidoreductase"/>
    <property type="match status" value="1"/>
</dbReference>
<dbReference type="GO" id="GO:0016491">
    <property type="term" value="F:oxidoreductase activity"/>
    <property type="evidence" value="ECO:0007669"/>
    <property type="project" value="UniProtKB-KW"/>
</dbReference>
<dbReference type="CDD" id="cd19088">
    <property type="entry name" value="AKR_AKR13B1"/>
    <property type="match status" value="1"/>
</dbReference>
<dbReference type="InterPro" id="IPR023210">
    <property type="entry name" value="NADP_OxRdtase_dom"/>
</dbReference>
<dbReference type="InterPro" id="IPR050791">
    <property type="entry name" value="Aldo-Keto_reductase"/>
</dbReference>
<dbReference type="Gene3D" id="3.20.20.100">
    <property type="entry name" value="NADP-dependent oxidoreductase domain"/>
    <property type="match status" value="1"/>
</dbReference>
<dbReference type="PANTHER" id="PTHR43625">
    <property type="entry name" value="AFLATOXIN B1 ALDEHYDE REDUCTASE"/>
    <property type="match status" value="1"/>
</dbReference>
<dbReference type="EMBL" id="JYFE01000025">
    <property type="protein sequence ID" value="KIT16837.1"/>
    <property type="molecule type" value="Genomic_DNA"/>
</dbReference>
<evidence type="ECO:0000259" key="2">
    <source>
        <dbReference type="Pfam" id="PF00248"/>
    </source>
</evidence>
<feature type="domain" description="NADP-dependent oxidoreductase" evidence="2">
    <location>
        <begin position="14"/>
        <end position="206"/>
    </location>
</feature>
<dbReference type="PANTHER" id="PTHR43625:SF40">
    <property type="entry name" value="ALDO-KETO REDUCTASE YAKC [NADP(+)]"/>
    <property type="match status" value="1"/>
</dbReference>
<reference evidence="3 4" key="1">
    <citation type="submission" date="2015-02" db="EMBL/GenBank/DDBJ databases">
        <title>Genome Sequence of Jannaschia aquimarina DSM28248, a member of the Roseobacter clade.</title>
        <authorList>
            <person name="Voget S."/>
            <person name="Daniel R."/>
        </authorList>
    </citation>
    <scope>NUCLEOTIDE SEQUENCE [LARGE SCALE GENOMIC DNA]</scope>
    <source>
        <strain evidence="3 4">GSW-M26</strain>
    </source>
</reference>
<dbReference type="RefSeq" id="WP_043918175.1">
    <property type="nucleotide sequence ID" value="NZ_FZPF01000006.1"/>
</dbReference>
<keyword evidence="4" id="KW-1185">Reference proteome</keyword>
<protein>
    <submittedName>
        <fullName evidence="3">YdbC protein</fullName>
        <ecNumber evidence="3">1.-.-.-</ecNumber>
    </submittedName>
</protein>
<dbReference type="AlphaFoldDB" id="A0A0D1CQ28"/>
<accession>A0A0D1CQ28</accession>